<evidence type="ECO:0000313" key="2">
    <source>
        <dbReference type="EMBL" id="GEK59016.1"/>
    </source>
</evidence>
<comment type="caution">
    <text evidence="2">The sequence shown here is derived from an EMBL/GenBank/DDBJ whole genome shotgun (WGS) entry which is preliminary data.</text>
</comment>
<keyword evidence="3" id="KW-1185">Reference proteome</keyword>
<dbReference type="OrthoDB" id="2382185at2"/>
<dbReference type="CDD" id="cd15787">
    <property type="entry name" value="YycH_N"/>
    <property type="match status" value="1"/>
</dbReference>
<dbReference type="STRING" id="1371.GCA_900166605_00135"/>
<dbReference type="Proteomes" id="UP000321051">
    <property type="component" value="Unassembled WGS sequence"/>
</dbReference>
<accession>A0A510Y6M3</accession>
<sequence length="454" mass="50431">MKETIKSWVLTILVLGSLLLTWQNWSFQPEYDNVNSSESVQETTEIAETREAGEVIRPNQAVVRSNGRNVLMTEDQASTDLDKAFRQLEEASITETTATDLDHDELYQNASSAEYSTEFVFPSPVSWSMVNELFSFEDESEEASSILDGSIDRIILTASPGSEELNAAFVSYSEGVVVNSNTSLDKSDVEYERYLTEHESMLTYSTDEEGYEKHIYIPENPGSRTNYTYASTSLSADSFQQVLLPEGNGQNLQTYNYDSSEVITDGTRELRINNAGDYLRYANPTYSEQTDGNNTSSLVSSFEFVNNHAGWSDDYQYYDSNTLDGETTVTFRMNKGGLPVFRDSNGSDFASIQVSNVGTQTSGYSRPLFDLENNPVRTGDASVSTDLPTGEETLATVQEQCSTSLIEDLQIGYSISRNGENSGYYDLEPGWFVRCDGSWSPVDFNGDDNGEGGE</sequence>
<name>A0A510Y6M3_MARHA</name>
<dbReference type="InterPro" id="IPR042274">
    <property type="entry name" value="YycH/YycI_2"/>
</dbReference>
<feature type="domain" description="Regulatory protein YycH" evidence="1">
    <location>
        <begin position="3"/>
        <end position="449"/>
    </location>
</feature>
<organism evidence="2 3">
    <name type="scientific">Marinococcus halophilus</name>
    <dbReference type="NCBI Taxonomy" id="1371"/>
    <lineage>
        <taxon>Bacteria</taxon>
        <taxon>Bacillati</taxon>
        <taxon>Bacillota</taxon>
        <taxon>Bacilli</taxon>
        <taxon>Bacillales</taxon>
        <taxon>Bacillaceae</taxon>
        <taxon>Marinococcus</taxon>
    </lineage>
</organism>
<evidence type="ECO:0000259" key="1">
    <source>
        <dbReference type="Pfam" id="PF07435"/>
    </source>
</evidence>
<dbReference type="AlphaFoldDB" id="A0A510Y6M3"/>
<dbReference type="RefSeq" id="WP_094908172.1">
    <property type="nucleotide sequence ID" value="NZ_BJUN01000009.1"/>
</dbReference>
<evidence type="ECO:0000313" key="3">
    <source>
        <dbReference type="Proteomes" id="UP000321051"/>
    </source>
</evidence>
<reference evidence="2 3" key="1">
    <citation type="submission" date="2019-07" db="EMBL/GenBank/DDBJ databases">
        <title>Whole genome shotgun sequence of Marinococcus halophilus NBRC 102359.</title>
        <authorList>
            <person name="Hosoyama A."/>
            <person name="Uohara A."/>
            <person name="Ohji S."/>
            <person name="Ichikawa N."/>
        </authorList>
    </citation>
    <scope>NUCLEOTIDE SEQUENCE [LARGE SCALE GENOMIC DNA]</scope>
    <source>
        <strain evidence="2 3">NBRC 102359</strain>
    </source>
</reference>
<dbReference type="InterPro" id="IPR009996">
    <property type="entry name" value="YycH"/>
</dbReference>
<proteinExistence type="predicted"/>
<gene>
    <name evidence="2" type="ORF">MHA01_19210</name>
</gene>
<dbReference type="Gene3D" id="3.30.310.160">
    <property type="entry name" value="YycH protein, domain 2"/>
    <property type="match status" value="1"/>
</dbReference>
<dbReference type="Pfam" id="PF07435">
    <property type="entry name" value="YycH"/>
    <property type="match status" value="1"/>
</dbReference>
<protein>
    <recommendedName>
        <fullName evidence="1">Regulatory protein YycH domain-containing protein</fullName>
    </recommendedName>
</protein>
<dbReference type="EMBL" id="BJUN01000009">
    <property type="protein sequence ID" value="GEK59016.1"/>
    <property type="molecule type" value="Genomic_DNA"/>
</dbReference>